<dbReference type="Pfam" id="PF17820">
    <property type="entry name" value="PDZ_6"/>
    <property type="match status" value="1"/>
</dbReference>
<dbReference type="RefSeq" id="WP_193905537.1">
    <property type="nucleotide sequence ID" value="NZ_JADEXG010000010.1"/>
</dbReference>
<dbReference type="Gene3D" id="3.20.20.70">
    <property type="entry name" value="Aldolase class I"/>
    <property type="match status" value="1"/>
</dbReference>
<evidence type="ECO:0000313" key="3">
    <source>
        <dbReference type="Proteomes" id="UP000636505"/>
    </source>
</evidence>
<dbReference type="Pfam" id="PF04459">
    <property type="entry name" value="DUF512"/>
    <property type="match status" value="1"/>
</dbReference>
<dbReference type="Proteomes" id="UP000636505">
    <property type="component" value="Unassembled WGS sequence"/>
</dbReference>
<dbReference type="InterPro" id="IPR036034">
    <property type="entry name" value="PDZ_sf"/>
</dbReference>
<protein>
    <submittedName>
        <fullName evidence="2">TIGR03279 family radical SAM protein</fullName>
    </submittedName>
</protein>
<dbReference type="AlphaFoldDB" id="A0A8J7AC12"/>
<organism evidence="2 3">
    <name type="scientific">Vasconcelosia minhoensis LEGE 07310</name>
    <dbReference type="NCBI Taxonomy" id="915328"/>
    <lineage>
        <taxon>Bacteria</taxon>
        <taxon>Bacillati</taxon>
        <taxon>Cyanobacteriota</taxon>
        <taxon>Cyanophyceae</taxon>
        <taxon>Nodosilineales</taxon>
        <taxon>Cymatolegaceae</taxon>
        <taxon>Vasconcelosia</taxon>
        <taxon>Vasconcelosia minhoensis</taxon>
    </lineage>
</organism>
<dbReference type="InterPro" id="IPR045375">
    <property type="entry name" value="Put_radical_SAM-like_N"/>
</dbReference>
<name>A0A8J7AC12_9CYAN</name>
<dbReference type="Pfam" id="PF19238">
    <property type="entry name" value="Radical_SAM_2"/>
    <property type="match status" value="1"/>
</dbReference>
<feature type="domain" description="PDZ" evidence="1">
    <location>
        <begin position="1"/>
        <end position="40"/>
    </location>
</feature>
<dbReference type="InterPro" id="IPR007549">
    <property type="entry name" value="DUF512"/>
</dbReference>
<dbReference type="NCBIfam" id="TIGR03279">
    <property type="entry name" value="cyano_FeS_chp"/>
    <property type="match status" value="1"/>
</dbReference>
<evidence type="ECO:0000259" key="1">
    <source>
        <dbReference type="PROSITE" id="PS50106"/>
    </source>
</evidence>
<comment type="caution">
    <text evidence="2">The sequence shown here is derived from an EMBL/GenBank/DDBJ whole genome shotgun (WGS) entry which is preliminary data.</text>
</comment>
<dbReference type="EMBL" id="JADEXG010000010">
    <property type="protein sequence ID" value="MBE9076874.1"/>
    <property type="molecule type" value="Genomic_DNA"/>
</dbReference>
<accession>A0A8J7AC12</accession>
<sequence length="449" mass="50394">MRSFQPALITQVLPDSIAADLGFEPGDRLVAINGQPPRDLIDYRFLCADEELTLEVLDAQGQSHRVELEKDYDVDLGLEFDSALFDGLIQCTNRCPFCFIDQQPPGKRETLYLKDDDYRLSFLYGSYLTLTNLPAAEWERIAQLRLSPLYVSVHATEPAVRSRLLKNPRAGQILDQLAWFRRHRLQIHAQIVVCPGINDGKHLERTLRDLAEFHSGDPSTVVSAAVVPVGLTRFRPEQDELIPVTTAQARQTIAQVQPLQAEFRQRYGTTFAWLADEWFLLARQPLPPESHYETYPQIGNGVGSIRLFLKEFAAAAGNLPQRVTPPRSLTWVVGNAVEYAFAPIVEQLNWVEGLTVQMAALNSAYWGQDITVTGLLTGQDIAAQLQGKSLGQAVLLPSLMLKRSDQGDLAETYFLDDMSVTELSRRLGCPIWLVDNIPELLRSCIERPI</sequence>
<keyword evidence="3" id="KW-1185">Reference proteome</keyword>
<dbReference type="InterPro" id="IPR058240">
    <property type="entry name" value="rSAM_sf"/>
</dbReference>
<dbReference type="InterPro" id="IPR041489">
    <property type="entry name" value="PDZ_6"/>
</dbReference>
<dbReference type="Gene3D" id="2.30.42.10">
    <property type="match status" value="1"/>
</dbReference>
<evidence type="ECO:0000313" key="2">
    <source>
        <dbReference type="EMBL" id="MBE9076874.1"/>
    </source>
</evidence>
<dbReference type="InterPro" id="IPR017673">
    <property type="entry name" value="CHP03279_fam"/>
</dbReference>
<reference evidence="2" key="1">
    <citation type="submission" date="2020-10" db="EMBL/GenBank/DDBJ databases">
        <authorList>
            <person name="Castelo-Branco R."/>
            <person name="Eusebio N."/>
            <person name="Adriana R."/>
            <person name="Vieira A."/>
            <person name="Brugerolle De Fraissinette N."/>
            <person name="Rezende De Castro R."/>
            <person name="Schneider M.P."/>
            <person name="Vasconcelos V."/>
            <person name="Leao P.N."/>
        </authorList>
    </citation>
    <scope>NUCLEOTIDE SEQUENCE</scope>
    <source>
        <strain evidence="2">LEGE 07310</strain>
    </source>
</reference>
<dbReference type="PROSITE" id="PS50106">
    <property type="entry name" value="PDZ"/>
    <property type="match status" value="1"/>
</dbReference>
<dbReference type="InterPro" id="IPR013785">
    <property type="entry name" value="Aldolase_TIM"/>
</dbReference>
<dbReference type="SUPFAM" id="SSF102114">
    <property type="entry name" value="Radical SAM enzymes"/>
    <property type="match status" value="1"/>
</dbReference>
<gene>
    <name evidence="2" type="ORF">IQ241_06130</name>
</gene>
<dbReference type="SUPFAM" id="SSF50156">
    <property type="entry name" value="PDZ domain-like"/>
    <property type="match status" value="1"/>
</dbReference>
<dbReference type="InterPro" id="IPR001478">
    <property type="entry name" value="PDZ"/>
</dbReference>
<proteinExistence type="predicted"/>